<dbReference type="EMBL" id="QIBX01000012">
    <property type="protein sequence ID" value="RNL39419.1"/>
    <property type="molecule type" value="Genomic_DNA"/>
</dbReference>
<protein>
    <submittedName>
        <fullName evidence="1">Uncharacterized protein</fullName>
    </submittedName>
</protein>
<evidence type="ECO:0000313" key="1">
    <source>
        <dbReference type="EMBL" id="RNL39419.1"/>
    </source>
</evidence>
<dbReference type="OrthoDB" id="9814936at2"/>
<accession>A0A3N0AXY6</accession>
<reference evidence="2" key="1">
    <citation type="submission" date="2018-05" db="EMBL/GenBank/DDBJ databases">
        <title>Genome Sequencing of selected type strains of the family Eggerthellaceae.</title>
        <authorList>
            <person name="Danylec N."/>
            <person name="Stoll D.A."/>
            <person name="Doetsch A."/>
            <person name="Huch M."/>
        </authorList>
    </citation>
    <scope>NUCLEOTIDE SEQUENCE [LARGE SCALE GENOMIC DNA]</scope>
    <source>
        <strain evidence="2">DSM 24851</strain>
    </source>
</reference>
<name>A0A3N0AXY6_9ACTN</name>
<dbReference type="Proteomes" id="UP000269591">
    <property type="component" value="Unassembled WGS sequence"/>
</dbReference>
<keyword evidence="2" id="KW-1185">Reference proteome</keyword>
<evidence type="ECO:0000313" key="2">
    <source>
        <dbReference type="Proteomes" id="UP000269591"/>
    </source>
</evidence>
<organism evidence="1 2">
    <name type="scientific">Slackia equolifaciens</name>
    <dbReference type="NCBI Taxonomy" id="498718"/>
    <lineage>
        <taxon>Bacteria</taxon>
        <taxon>Bacillati</taxon>
        <taxon>Actinomycetota</taxon>
        <taxon>Coriobacteriia</taxon>
        <taxon>Eggerthellales</taxon>
        <taxon>Eggerthellaceae</taxon>
        <taxon>Slackia</taxon>
    </lineage>
</organism>
<sequence>MTAQEFRITRTHATWKPRVTAEDIPFFEVEDTGDVLMALGGSVEAHTSGSGRSLVHELPYAFAHANEVTADHAPFVSLADLPEGVTLNYRIDGGLNNNCIVFSWSIENPEAYALKWVCIKTFTGMQVKYVTEKKRSPLIFAFADEDAFAYCDKMPCEECAFRCKSGFYAYACISGVGIVKMPIDRVSMITFGKFDE</sequence>
<comment type="caution">
    <text evidence="1">The sequence shown here is derived from an EMBL/GenBank/DDBJ whole genome shotgun (WGS) entry which is preliminary data.</text>
</comment>
<dbReference type="RefSeq" id="WP_123209080.1">
    <property type="nucleotide sequence ID" value="NZ_JBHTHO010000007.1"/>
</dbReference>
<dbReference type="AlphaFoldDB" id="A0A3N0AXY6"/>
<proteinExistence type="predicted"/>
<gene>
    <name evidence="1" type="ORF">DMP06_07290</name>
</gene>